<name>A0ABS3X573_9ACTN</name>
<keyword evidence="2" id="KW-1185">Reference proteome</keyword>
<evidence type="ECO:0000313" key="2">
    <source>
        <dbReference type="Proteomes" id="UP001519064"/>
    </source>
</evidence>
<proteinExistence type="predicted"/>
<organism evidence="1 2">
    <name type="scientific">Streptomyces oryzae</name>
    <dbReference type="NCBI Taxonomy" id="1434886"/>
    <lineage>
        <taxon>Bacteria</taxon>
        <taxon>Bacillati</taxon>
        <taxon>Actinomycetota</taxon>
        <taxon>Actinomycetes</taxon>
        <taxon>Kitasatosporales</taxon>
        <taxon>Streptomycetaceae</taxon>
        <taxon>Streptomyces</taxon>
    </lineage>
</organism>
<dbReference type="Proteomes" id="UP001519064">
    <property type="component" value="Unassembled WGS sequence"/>
</dbReference>
<dbReference type="EMBL" id="JADKMA010000006">
    <property type="protein sequence ID" value="MBO8190526.1"/>
    <property type="molecule type" value="Genomic_DNA"/>
</dbReference>
<comment type="caution">
    <text evidence="1">The sequence shown here is derived from an EMBL/GenBank/DDBJ whole genome shotgun (WGS) entry which is preliminary data.</text>
</comment>
<dbReference type="RefSeq" id="WP_209237593.1">
    <property type="nucleotide sequence ID" value="NZ_JADKMA010000006.1"/>
</dbReference>
<reference evidence="1 2" key="1">
    <citation type="submission" date="2020-11" db="EMBL/GenBank/DDBJ databases">
        <title>Streptomyces spirodelae sp. nov., isolated from duckweed.</title>
        <authorList>
            <person name="Saimee Y."/>
            <person name="Duangmal K."/>
        </authorList>
    </citation>
    <scope>NUCLEOTIDE SEQUENCE [LARGE SCALE GENOMIC DNA]</scope>
    <source>
        <strain evidence="1 2">S16-07</strain>
    </source>
</reference>
<accession>A0ABS3X573</accession>
<protein>
    <submittedName>
        <fullName evidence="1">Uncharacterized protein</fullName>
    </submittedName>
</protein>
<gene>
    <name evidence="1" type="ORF">ITI46_02190</name>
</gene>
<evidence type="ECO:0000313" key="1">
    <source>
        <dbReference type="EMBL" id="MBO8190526.1"/>
    </source>
</evidence>
<sequence>MDSALEILCGAQGLHAGAWCGSETPIVADDEWSDAHRVLAGCEGVDDVRKSGRANVEAEPLDNGSDTFHGDACVPCDVFDGDRGCSAPGSNKDMRLNLARSSGRASARSLSVAAIAICAAPPTALRRSFRPACCRWWHASRTARASVASKPSWVLSAARTPGLPSRSAGLVFSTISA</sequence>